<protein>
    <submittedName>
        <fullName evidence="12">Chaplin family protein</fullName>
    </submittedName>
</protein>
<feature type="signal peptide" evidence="10">
    <location>
        <begin position="1"/>
        <end position="29"/>
    </location>
</feature>
<dbReference type="Pfam" id="PF03777">
    <property type="entry name" value="ChpA-C"/>
    <property type="match status" value="3"/>
</dbReference>
<evidence type="ECO:0000256" key="6">
    <source>
        <dbReference type="ARBA" id="ARBA00023087"/>
    </source>
</evidence>
<dbReference type="InterPro" id="IPR005528">
    <property type="entry name" value="ChpA-H"/>
</dbReference>
<sequence>MRQTLSRGVFVAAAAATGILSLYGTPALADSYAVGSAEDSPGVLSGNDVQAPVHAPVNACGNGVTVVGAFNETGDNTCVNGSHTSDHGSHTSDHGSHTSDRGSRDSGGARAVGGAEDSPGLLSGNNVQAPVHAPVNACGNDVDVVGVFNETGDNTCVNGSHTSDSHTSDRGSRDETSHGDSSYGESSYGDSSYGDSGGARTTGAAKGSPGLLSGNHVQVPLHLPVNACGNSVDVISLFDDAYGTTCVNDGGYGYGEDEPEKETPPTKVKTPPAHEAEKPPAEEEEVPGNPPHLAETGSDGMIAASAAGAVLITGGAMLYRRGRLASRR</sequence>
<dbReference type="Proteomes" id="UP001589753">
    <property type="component" value="Unassembled WGS sequence"/>
</dbReference>
<feature type="compositionally biased region" description="Basic and acidic residues" evidence="8">
    <location>
        <begin position="84"/>
        <end position="104"/>
    </location>
</feature>
<keyword evidence="9" id="KW-0812">Transmembrane</keyword>
<evidence type="ECO:0000313" key="12">
    <source>
        <dbReference type="EMBL" id="MFB9349710.1"/>
    </source>
</evidence>
<feature type="chain" id="PRO_5045218563" evidence="10">
    <location>
        <begin position="30"/>
        <end position="328"/>
    </location>
</feature>
<feature type="domain" description="Chaplin" evidence="11">
    <location>
        <begin position="40"/>
        <end position="80"/>
    </location>
</feature>
<dbReference type="RefSeq" id="WP_063783683.1">
    <property type="nucleotide sequence ID" value="NZ_JBHMDI010000054.1"/>
</dbReference>
<dbReference type="NCBIfam" id="TIGR01167">
    <property type="entry name" value="LPXTG_anchor"/>
    <property type="match status" value="1"/>
</dbReference>
<evidence type="ECO:0000256" key="4">
    <source>
        <dbReference type="ARBA" id="ARBA00022729"/>
    </source>
</evidence>
<keyword evidence="2" id="KW-0134">Cell wall</keyword>
<evidence type="ECO:0000256" key="7">
    <source>
        <dbReference type="PROSITE-ProRule" id="PRU01232"/>
    </source>
</evidence>
<evidence type="ECO:0000256" key="2">
    <source>
        <dbReference type="ARBA" id="ARBA00022512"/>
    </source>
</evidence>
<feature type="region of interest" description="Disordered" evidence="8">
    <location>
        <begin position="81"/>
        <end position="127"/>
    </location>
</feature>
<keyword evidence="3" id="KW-0964">Secreted</keyword>
<keyword evidence="9" id="KW-1133">Transmembrane helix</keyword>
<evidence type="ECO:0000256" key="5">
    <source>
        <dbReference type="ARBA" id="ARBA00022889"/>
    </source>
</evidence>
<evidence type="ECO:0000256" key="3">
    <source>
        <dbReference type="ARBA" id="ARBA00022525"/>
    </source>
</evidence>
<keyword evidence="5" id="KW-0130">Cell adhesion</keyword>
<evidence type="ECO:0000256" key="10">
    <source>
        <dbReference type="SAM" id="SignalP"/>
    </source>
</evidence>
<evidence type="ECO:0000313" key="13">
    <source>
        <dbReference type="Proteomes" id="UP001589753"/>
    </source>
</evidence>
<keyword evidence="13" id="KW-1185">Reference proteome</keyword>
<gene>
    <name evidence="12" type="ORF">ACFFUA_20030</name>
</gene>
<dbReference type="EMBL" id="JBHMDI010000054">
    <property type="protein sequence ID" value="MFB9349710.1"/>
    <property type="molecule type" value="Genomic_DNA"/>
</dbReference>
<keyword evidence="6 7" id="KW-0034">Amyloid</keyword>
<name>A0ABV5LDS9_9ACTN</name>
<dbReference type="PROSITE" id="PS51884">
    <property type="entry name" value="CHAPLIN"/>
    <property type="match status" value="3"/>
</dbReference>
<feature type="compositionally biased region" description="Basic and acidic residues" evidence="8">
    <location>
        <begin position="163"/>
        <end position="178"/>
    </location>
</feature>
<evidence type="ECO:0000256" key="1">
    <source>
        <dbReference type="ARBA" id="ARBA00004191"/>
    </source>
</evidence>
<feature type="region of interest" description="Disordered" evidence="8">
    <location>
        <begin position="253"/>
        <end position="300"/>
    </location>
</feature>
<evidence type="ECO:0000256" key="8">
    <source>
        <dbReference type="SAM" id="MobiDB-lite"/>
    </source>
</evidence>
<feature type="compositionally biased region" description="Polar residues" evidence="8">
    <location>
        <begin position="153"/>
        <end position="162"/>
    </location>
</feature>
<organism evidence="12 13">
    <name type="scientific">Streptomyces heliomycini</name>
    <dbReference type="NCBI Taxonomy" id="284032"/>
    <lineage>
        <taxon>Bacteria</taxon>
        <taxon>Bacillati</taxon>
        <taxon>Actinomycetota</taxon>
        <taxon>Actinomycetes</taxon>
        <taxon>Kitasatosporales</taxon>
        <taxon>Streptomycetaceae</taxon>
        <taxon>Streptomyces</taxon>
    </lineage>
</organism>
<keyword evidence="4 10" id="KW-0732">Signal</keyword>
<evidence type="ECO:0000256" key="9">
    <source>
        <dbReference type="SAM" id="Phobius"/>
    </source>
</evidence>
<accession>A0ABV5LDS9</accession>
<feature type="transmembrane region" description="Helical" evidence="9">
    <location>
        <begin position="300"/>
        <end position="319"/>
    </location>
</feature>
<comment type="subcellular location">
    <subcellularLocation>
        <location evidence="1">Secreted</location>
        <location evidence="1">Cell wall</location>
    </subcellularLocation>
</comment>
<feature type="region of interest" description="Disordered" evidence="8">
    <location>
        <begin position="153"/>
        <end position="207"/>
    </location>
</feature>
<feature type="compositionally biased region" description="Low complexity" evidence="8">
    <location>
        <begin position="179"/>
        <end position="194"/>
    </location>
</feature>
<comment type="caution">
    <text evidence="12">The sequence shown here is derived from an EMBL/GenBank/DDBJ whole genome shotgun (WGS) entry which is preliminary data.</text>
</comment>
<feature type="domain" description="Chaplin" evidence="11">
    <location>
        <begin position="118"/>
        <end position="158"/>
    </location>
</feature>
<reference evidence="12 13" key="1">
    <citation type="submission" date="2024-09" db="EMBL/GenBank/DDBJ databases">
        <authorList>
            <person name="Sun Q."/>
            <person name="Mori K."/>
        </authorList>
    </citation>
    <scope>NUCLEOTIDE SEQUENCE [LARGE SCALE GENOMIC DNA]</scope>
    <source>
        <strain evidence="12 13">JCM 9767</strain>
    </source>
</reference>
<proteinExistence type="predicted"/>
<feature type="compositionally biased region" description="Basic and acidic residues" evidence="8">
    <location>
        <begin position="272"/>
        <end position="281"/>
    </location>
</feature>
<evidence type="ECO:0000259" key="11">
    <source>
        <dbReference type="PROSITE" id="PS51884"/>
    </source>
</evidence>
<keyword evidence="9" id="KW-0472">Membrane</keyword>
<feature type="domain" description="Chaplin" evidence="11">
    <location>
        <begin position="208"/>
        <end position="248"/>
    </location>
</feature>